<dbReference type="NCBIfam" id="NF009180">
    <property type="entry name" value="PRK12528.1"/>
    <property type="match status" value="1"/>
</dbReference>
<accession>N6Y897</accession>
<keyword evidence="3" id="KW-0731">Sigma factor</keyword>
<evidence type="ECO:0000259" key="5">
    <source>
        <dbReference type="Pfam" id="PF04542"/>
    </source>
</evidence>
<dbReference type="Gene3D" id="1.10.10.10">
    <property type="entry name" value="Winged helix-like DNA-binding domain superfamily/Winged helix DNA-binding domain"/>
    <property type="match status" value="1"/>
</dbReference>
<sequence length="169" mass="18854">MSTAIPPSDRLFAELYADHHGWLNGWLRRKLGNQFDAADLAQDTFLRVLASRNAAAIEEPRKYLATIANGLVVDRFRRLSIEEAWLETLAARPEPLAVSPETRALILETLVAIDRMLDQLDTRAREIFLLAKFEGLTYAAIGKQLGVSVTTVKKHLARALAQCLILSES</sequence>
<dbReference type="InterPro" id="IPR013325">
    <property type="entry name" value="RNA_pol_sigma_r2"/>
</dbReference>
<dbReference type="Proteomes" id="UP000013232">
    <property type="component" value="Unassembled WGS sequence"/>
</dbReference>
<dbReference type="InterPro" id="IPR039425">
    <property type="entry name" value="RNA_pol_sigma-70-like"/>
</dbReference>
<dbReference type="NCBIfam" id="NF007232">
    <property type="entry name" value="PRK09651.1"/>
    <property type="match status" value="1"/>
</dbReference>
<feature type="domain" description="RNA polymerase sigma factor 70 region 4 type 2" evidence="6">
    <location>
        <begin position="111"/>
        <end position="163"/>
    </location>
</feature>
<dbReference type="CDD" id="cd06171">
    <property type="entry name" value="Sigma70_r4"/>
    <property type="match status" value="1"/>
</dbReference>
<dbReference type="Pfam" id="PF04542">
    <property type="entry name" value="Sigma70_r2"/>
    <property type="match status" value="1"/>
</dbReference>
<evidence type="ECO:0000256" key="1">
    <source>
        <dbReference type="ARBA" id="ARBA00010641"/>
    </source>
</evidence>
<keyword evidence="4" id="KW-0804">Transcription</keyword>
<dbReference type="InterPro" id="IPR014284">
    <property type="entry name" value="RNA_pol_sigma-70_dom"/>
</dbReference>
<dbReference type="InterPro" id="IPR036388">
    <property type="entry name" value="WH-like_DNA-bd_sf"/>
</dbReference>
<dbReference type="SUPFAM" id="SSF88946">
    <property type="entry name" value="Sigma2 domain of RNA polymerase sigma factors"/>
    <property type="match status" value="1"/>
</dbReference>
<dbReference type="eggNOG" id="COG1595">
    <property type="taxonomic scope" value="Bacteria"/>
</dbReference>
<dbReference type="GO" id="GO:0003677">
    <property type="term" value="F:DNA binding"/>
    <property type="evidence" value="ECO:0007669"/>
    <property type="project" value="InterPro"/>
</dbReference>
<keyword evidence="8" id="KW-1185">Reference proteome</keyword>
<dbReference type="InterPro" id="IPR013249">
    <property type="entry name" value="RNA_pol_sigma70_r4_t2"/>
</dbReference>
<evidence type="ECO:0000256" key="2">
    <source>
        <dbReference type="ARBA" id="ARBA00023015"/>
    </source>
</evidence>
<dbReference type="EMBL" id="AMXE01000002">
    <property type="protein sequence ID" value="ENO90491.1"/>
    <property type="molecule type" value="Genomic_DNA"/>
</dbReference>
<dbReference type="PANTHER" id="PTHR43133:SF63">
    <property type="entry name" value="RNA POLYMERASE SIGMA FACTOR FECI-RELATED"/>
    <property type="match status" value="1"/>
</dbReference>
<dbReference type="SUPFAM" id="SSF88659">
    <property type="entry name" value="Sigma3 and sigma4 domains of RNA polymerase sigma factors"/>
    <property type="match status" value="1"/>
</dbReference>
<evidence type="ECO:0000256" key="3">
    <source>
        <dbReference type="ARBA" id="ARBA00023082"/>
    </source>
</evidence>
<dbReference type="GO" id="GO:0006352">
    <property type="term" value="P:DNA-templated transcription initiation"/>
    <property type="evidence" value="ECO:0007669"/>
    <property type="project" value="InterPro"/>
</dbReference>
<dbReference type="InterPro" id="IPR007627">
    <property type="entry name" value="RNA_pol_sigma70_r2"/>
</dbReference>
<reference evidence="7 8" key="1">
    <citation type="submission" date="2012-09" db="EMBL/GenBank/DDBJ databases">
        <title>Draft Genome Sequences of 6 Strains from Genus Thauera.</title>
        <authorList>
            <person name="Liu B."/>
            <person name="Shapleigh J.P."/>
            <person name="Frostegard A.H."/>
        </authorList>
    </citation>
    <scope>NUCLEOTIDE SEQUENCE [LARGE SCALE GENOMIC DNA]</scope>
    <source>
        <strain evidence="8">47Lol / DSM 12138</strain>
    </source>
</reference>
<dbReference type="NCBIfam" id="TIGR02937">
    <property type="entry name" value="sigma70-ECF"/>
    <property type="match status" value="1"/>
</dbReference>
<gene>
    <name evidence="7" type="ORF">C666_01265</name>
</gene>
<feature type="domain" description="RNA polymerase sigma-70 region 2" evidence="5">
    <location>
        <begin position="15"/>
        <end position="79"/>
    </location>
</feature>
<organism evidence="7 8">
    <name type="scientific">Thauera linaloolentis (strain DSM 12138 / JCM 21573 / CCUG 41526 / CIP 105981 / IAM 15112 / NBRC 102519 / 47Lol)</name>
    <dbReference type="NCBI Taxonomy" id="1123367"/>
    <lineage>
        <taxon>Bacteria</taxon>
        <taxon>Pseudomonadati</taxon>
        <taxon>Pseudomonadota</taxon>
        <taxon>Betaproteobacteria</taxon>
        <taxon>Rhodocyclales</taxon>
        <taxon>Zoogloeaceae</taxon>
        <taxon>Thauera</taxon>
    </lineage>
</organism>
<proteinExistence type="inferred from homology"/>
<keyword evidence="2" id="KW-0805">Transcription regulation</keyword>
<dbReference type="STRING" id="1123367.GCA_000621305_02415"/>
<dbReference type="PANTHER" id="PTHR43133">
    <property type="entry name" value="RNA POLYMERASE ECF-TYPE SIGMA FACTO"/>
    <property type="match status" value="1"/>
</dbReference>
<comment type="caution">
    <text evidence="7">The sequence shown here is derived from an EMBL/GenBank/DDBJ whole genome shotgun (WGS) entry which is preliminary data.</text>
</comment>
<evidence type="ECO:0000313" key="8">
    <source>
        <dbReference type="Proteomes" id="UP000013232"/>
    </source>
</evidence>
<evidence type="ECO:0000259" key="6">
    <source>
        <dbReference type="Pfam" id="PF08281"/>
    </source>
</evidence>
<dbReference type="RefSeq" id="WP_004332729.1">
    <property type="nucleotide sequence ID" value="NZ_AMXE01000002.1"/>
</dbReference>
<protein>
    <submittedName>
        <fullName evidence="7">FecI family RNA polymerase sigma factor</fullName>
    </submittedName>
</protein>
<dbReference type="AlphaFoldDB" id="N6Y897"/>
<dbReference type="Pfam" id="PF08281">
    <property type="entry name" value="Sigma70_r4_2"/>
    <property type="match status" value="1"/>
</dbReference>
<dbReference type="GO" id="GO:0016987">
    <property type="term" value="F:sigma factor activity"/>
    <property type="evidence" value="ECO:0007669"/>
    <property type="project" value="UniProtKB-KW"/>
</dbReference>
<evidence type="ECO:0000256" key="4">
    <source>
        <dbReference type="ARBA" id="ARBA00023163"/>
    </source>
</evidence>
<evidence type="ECO:0000313" key="7">
    <source>
        <dbReference type="EMBL" id="ENO90491.1"/>
    </source>
</evidence>
<dbReference type="InterPro" id="IPR013324">
    <property type="entry name" value="RNA_pol_sigma_r3/r4-like"/>
</dbReference>
<dbReference type="Gene3D" id="1.10.1740.10">
    <property type="match status" value="1"/>
</dbReference>
<name>N6Y897_THAL4</name>
<comment type="similarity">
    <text evidence="1">Belongs to the sigma-70 factor family. ECF subfamily.</text>
</comment>